<dbReference type="PANTHER" id="PTHR43229">
    <property type="entry name" value="NODULATION PROTEIN J"/>
    <property type="match status" value="1"/>
</dbReference>
<feature type="transmembrane region" description="Helical" evidence="5">
    <location>
        <begin position="57"/>
        <end position="79"/>
    </location>
</feature>
<comment type="subcellular location">
    <subcellularLocation>
        <location evidence="1">Membrane</location>
        <topology evidence="1">Multi-pass membrane protein</topology>
    </subcellularLocation>
</comment>
<keyword evidence="4 5" id="KW-0472">Membrane</keyword>
<dbReference type="OrthoDB" id="63188at2"/>
<dbReference type="Proteomes" id="UP000439550">
    <property type="component" value="Unassembled WGS sequence"/>
</dbReference>
<feature type="transmembrane region" description="Helical" evidence="5">
    <location>
        <begin position="133"/>
        <end position="156"/>
    </location>
</feature>
<evidence type="ECO:0000259" key="6">
    <source>
        <dbReference type="Pfam" id="PF12698"/>
    </source>
</evidence>
<comment type="caution">
    <text evidence="7">The sequence shown here is derived from an EMBL/GenBank/DDBJ whole genome shotgun (WGS) entry which is preliminary data.</text>
</comment>
<feature type="transmembrane region" description="Helical" evidence="5">
    <location>
        <begin position="224"/>
        <end position="242"/>
    </location>
</feature>
<evidence type="ECO:0000256" key="3">
    <source>
        <dbReference type="ARBA" id="ARBA00022989"/>
    </source>
</evidence>
<feature type="transmembrane region" description="Helical" evidence="5">
    <location>
        <begin position="168"/>
        <end position="187"/>
    </location>
</feature>
<dbReference type="Pfam" id="PF12698">
    <property type="entry name" value="ABC2_membrane_3"/>
    <property type="match status" value="1"/>
</dbReference>
<evidence type="ECO:0000256" key="2">
    <source>
        <dbReference type="ARBA" id="ARBA00022692"/>
    </source>
</evidence>
<protein>
    <submittedName>
        <fullName evidence="7">ABC transporter permease</fullName>
    </submittedName>
</protein>
<dbReference type="RefSeq" id="WP_153497105.1">
    <property type="nucleotide sequence ID" value="NZ_CAXYUY010000006.1"/>
</dbReference>
<reference evidence="7 8" key="1">
    <citation type="submission" date="2019-10" db="EMBL/GenBank/DDBJ databases">
        <authorList>
            <person name="Dong K."/>
        </authorList>
    </citation>
    <scope>NUCLEOTIDE SEQUENCE [LARGE SCALE GENOMIC DNA]</scope>
    <source>
        <strain evidence="7 8">DSM 28960</strain>
    </source>
</reference>
<evidence type="ECO:0000256" key="4">
    <source>
        <dbReference type="ARBA" id="ARBA00023136"/>
    </source>
</evidence>
<organism evidence="7 8">
    <name type="scientific">Lactococcus hircilactis</name>
    <dbReference type="NCBI Taxonomy" id="1494462"/>
    <lineage>
        <taxon>Bacteria</taxon>
        <taxon>Bacillati</taxon>
        <taxon>Bacillota</taxon>
        <taxon>Bacilli</taxon>
        <taxon>Lactobacillales</taxon>
        <taxon>Streptococcaceae</taxon>
        <taxon>Lactococcus</taxon>
    </lineage>
</organism>
<dbReference type="GO" id="GO:0016020">
    <property type="term" value="C:membrane"/>
    <property type="evidence" value="ECO:0007669"/>
    <property type="project" value="UniProtKB-SubCell"/>
</dbReference>
<dbReference type="InterPro" id="IPR051784">
    <property type="entry name" value="Nod_factor_ABC_transporter"/>
</dbReference>
<feature type="transmembrane region" description="Helical" evidence="5">
    <location>
        <begin position="100"/>
        <end position="121"/>
    </location>
</feature>
<sequence length="253" mass="28218">MKNLLTQIKINYLRVILRNKRFLFMSIILPIVFYLLFTKVMNVGVPAHYMKTWQLNYMISMAVYSSLISSVVTASNTLLEDREKHFTLFVKLTSGSDLRYYLGMIAVFLPLNIFAIAVLGLTAKLANGVSVSVMGGVALVILLPLLSIPLLLIGILISMSGSSNTVNILSQIVMFAFAIIGALWWPIELLPKALQTIGKLLPTYQISTLMQEIIHNNPVSTDRVLGLVIWTVVLALAITLSMRHKRLQEVQTI</sequence>
<keyword evidence="8" id="KW-1185">Reference proteome</keyword>
<evidence type="ECO:0000313" key="7">
    <source>
        <dbReference type="EMBL" id="MQW40475.1"/>
    </source>
</evidence>
<evidence type="ECO:0000256" key="5">
    <source>
        <dbReference type="SAM" id="Phobius"/>
    </source>
</evidence>
<proteinExistence type="predicted"/>
<dbReference type="AlphaFoldDB" id="A0A7X1Z9R9"/>
<feature type="domain" description="ABC-2 type transporter transmembrane" evidence="6">
    <location>
        <begin position="54"/>
        <end position="238"/>
    </location>
</feature>
<dbReference type="PANTHER" id="PTHR43229:SF3">
    <property type="entry name" value="ABC-TYPE MULTIDRUG TRANSPORT SYSTEM, PERMEASE COMPONENT"/>
    <property type="match status" value="1"/>
</dbReference>
<accession>A0A7X1Z9R9</accession>
<keyword evidence="3 5" id="KW-1133">Transmembrane helix</keyword>
<dbReference type="GO" id="GO:0140359">
    <property type="term" value="F:ABC-type transporter activity"/>
    <property type="evidence" value="ECO:0007669"/>
    <property type="project" value="InterPro"/>
</dbReference>
<dbReference type="InterPro" id="IPR013525">
    <property type="entry name" value="ABC2_TM"/>
</dbReference>
<feature type="transmembrane region" description="Helical" evidence="5">
    <location>
        <begin position="21"/>
        <end position="37"/>
    </location>
</feature>
<dbReference type="EMBL" id="WITJ01000020">
    <property type="protein sequence ID" value="MQW40475.1"/>
    <property type="molecule type" value="Genomic_DNA"/>
</dbReference>
<evidence type="ECO:0000313" key="8">
    <source>
        <dbReference type="Proteomes" id="UP000439550"/>
    </source>
</evidence>
<keyword evidence="2 5" id="KW-0812">Transmembrane</keyword>
<gene>
    <name evidence="7" type="ORF">GHI93_11150</name>
</gene>
<name>A0A7X1Z9R9_9LACT</name>
<evidence type="ECO:0000256" key="1">
    <source>
        <dbReference type="ARBA" id="ARBA00004141"/>
    </source>
</evidence>